<dbReference type="Proteomes" id="UP001231189">
    <property type="component" value="Unassembled WGS sequence"/>
</dbReference>
<dbReference type="EMBL" id="JAUUTY010000004">
    <property type="protein sequence ID" value="KAK1653302.1"/>
    <property type="molecule type" value="Genomic_DNA"/>
</dbReference>
<dbReference type="PANTHER" id="PTHR21596">
    <property type="entry name" value="RIBONUCLEASE P SUBUNIT P38"/>
    <property type="match status" value="1"/>
</dbReference>
<evidence type="ECO:0000259" key="1">
    <source>
        <dbReference type="Pfam" id="PF03469"/>
    </source>
</evidence>
<accession>A0AAD8SJF6</accession>
<reference evidence="2" key="1">
    <citation type="submission" date="2023-07" db="EMBL/GenBank/DDBJ databases">
        <title>A chromosome-level genome assembly of Lolium multiflorum.</title>
        <authorList>
            <person name="Chen Y."/>
            <person name="Copetti D."/>
            <person name="Kolliker R."/>
            <person name="Studer B."/>
        </authorList>
    </citation>
    <scope>NUCLEOTIDE SEQUENCE</scope>
    <source>
        <strain evidence="2">02402/16</strain>
        <tissue evidence="2">Leaf</tissue>
    </source>
</reference>
<name>A0AAD8SJF6_LOLMU</name>
<comment type="caution">
    <text evidence="2">The sequence shown here is derived from an EMBL/GenBank/DDBJ whole genome shotgun (WGS) entry which is preliminary data.</text>
</comment>
<dbReference type="GO" id="GO:0080188">
    <property type="term" value="P:gene silencing by siRNA-directed DNA methylation"/>
    <property type="evidence" value="ECO:0007669"/>
    <property type="project" value="InterPro"/>
</dbReference>
<dbReference type="AlphaFoldDB" id="A0AAD8SJF6"/>
<proteinExistence type="predicted"/>
<dbReference type="InterPro" id="IPR005379">
    <property type="entry name" value="FDM1-5/IDN2_XH"/>
</dbReference>
<sequence>MFEAAKQSFQGPKFFEVATCSLWGFGNKGMEILLEDDKKLCELKEQQGEEIYGLVTKALCEINEYNPSGRYVEPVLWNYKESRKATLQEAIMFVLKQWQSHKRKR</sequence>
<dbReference type="InterPro" id="IPR045177">
    <property type="entry name" value="FDM1-5/IDN2"/>
</dbReference>
<evidence type="ECO:0000313" key="3">
    <source>
        <dbReference type="Proteomes" id="UP001231189"/>
    </source>
</evidence>
<dbReference type="Pfam" id="PF03469">
    <property type="entry name" value="XH"/>
    <property type="match status" value="1"/>
</dbReference>
<protein>
    <recommendedName>
        <fullName evidence="1">Factor of DNA methylation 1-5/IDN2 domain-containing protein</fullName>
    </recommendedName>
</protein>
<organism evidence="2 3">
    <name type="scientific">Lolium multiflorum</name>
    <name type="common">Italian ryegrass</name>
    <name type="synonym">Lolium perenne subsp. multiflorum</name>
    <dbReference type="NCBI Taxonomy" id="4521"/>
    <lineage>
        <taxon>Eukaryota</taxon>
        <taxon>Viridiplantae</taxon>
        <taxon>Streptophyta</taxon>
        <taxon>Embryophyta</taxon>
        <taxon>Tracheophyta</taxon>
        <taxon>Spermatophyta</taxon>
        <taxon>Magnoliopsida</taxon>
        <taxon>Liliopsida</taxon>
        <taxon>Poales</taxon>
        <taxon>Poaceae</taxon>
        <taxon>BOP clade</taxon>
        <taxon>Pooideae</taxon>
        <taxon>Poodae</taxon>
        <taxon>Poeae</taxon>
        <taxon>Poeae Chloroplast Group 2 (Poeae type)</taxon>
        <taxon>Loliodinae</taxon>
        <taxon>Loliinae</taxon>
        <taxon>Lolium</taxon>
    </lineage>
</organism>
<keyword evidence="3" id="KW-1185">Reference proteome</keyword>
<evidence type="ECO:0000313" key="2">
    <source>
        <dbReference type="EMBL" id="KAK1653302.1"/>
    </source>
</evidence>
<feature type="domain" description="Factor of DNA methylation 1-5/IDN2" evidence="1">
    <location>
        <begin position="26"/>
        <end position="104"/>
    </location>
</feature>
<gene>
    <name evidence="2" type="ORF">QYE76_071107</name>
</gene>
<dbReference type="PANTHER" id="PTHR21596:SF73">
    <property type="entry name" value="FACTOR OF DNA METHYLATION 1-5_IDN2 DOMAIN-CONTAINING PROTEIN"/>
    <property type="match status" value="1"/>
</dbReference>